<accession>A0A2T3NZJ9</accession>
<reference evidence="2 3" key="1">
    <citation type="submission" date="2018-01" db="EMBL/GenBank/DDBJ databases">
        <title>Whole genome sequencing of Histamine producing bacteria.</title>
        <authorList>
            <person name="Butler K."/>
        </authorList>
    </citation>
    <scope>NUCLEOTIDE SEQUENCE [LARGE SCALE GENOMIC DNA]</scope>
    <source>
        <strain evidence="2 3">DSM 100436</strain>
    </source>
</reference>
<dbReference type="Proteomes" id="UP000241771">
    <property type="component" value="Unassembled WGS sequence"/>
</dbReference>
<dbReference type="PROSITE" id="PS51257">
    <property type="entry name" value="PROKAR_LIPOPROTEIN"/>
    <property type="match status" value="1"/>
</dbReference>
<evidence type="ECO:0000313" key="3">
    <source>
        <dbReference type="Proteomes" id="UP000241771"/>
    </source>
</evidence>
<dbReference type="AlphaFoldDB" id="A0A2T3NZJ9"/>
<gene>
    <name evidence="2" type="ORF">C9I98_00090</name>
</gene>
<dbReference type="EMBL" id="PYMA01000001">
    <property type="protein sequence ID" value="PSW21706.1"/>
    <property type="molecule type" value="Genomic_DNA"/>
</dbReference>
<name>A0A2T3NZJ9_9GAMM</name>
<evidence type="ECO:0000256" key="1">
    <source>
        <dbReference type="SAM" id="MobiDB-lite"/>
    </source>
</evidence>
<dbReference type="RefSeq" id="WP_036828443.1">
    <property type="nucleotide sequence ID" value="NZ_JGVO01001003.1"/>
</dbReference>
<feature type="compositionally biased region" description="Pro residues" evidence="1">
    <location>
        <begin position="42"/>
        <end position="51"/>
    </location>
</feature>
<sequence>MKKVTSVLMIALLAGCNSSSNDTDGKILPPNTHLPETEVPNKPQPQLPPSHLPDELLPERPTPDNWYTEVSERFGMTVADLHQACSFKGSHPQISVATACEWQNETLTITYYAEKETGDNDPGHSSTDFKHSYQWVVNDANIAAGKIWPQSNHLAKGLPDGDTHIEYGDVIYSLGFCEEEQCTEDDYKVITHPVSIIVNGKHIISDGTPLEGGETEFVIDSYRTVDRFFFYANFTHSNNGKEQDSLFMMEQAYPAIIYKVLSPAFGY</sequence>
<feature type="region of interest" description="Disordered" evidence="1">
    <location>
        <begin position="19"/>
        <end position="63"/>
    </location>
</feature>
<protein>
    <submittedName>
        <fullName evidence="2">Uncharacterized protein</fullName>
    </submittedName>
</protein>
<dbReference type="OrthoDB" id="5862795at2"/>
<keyword evidence="3" id="KW-1185">Reference proteome</keyword>
<comment type="caution">
    <text evidence="2">The sequence shown here is derived from an EMBL/GenBank/DDBJ whole genome shotgun (WGS) entry which is preliminary data.</text>
</comment>
<evidence type="ECO:0000313" key="2">
    <source>
        <dbReference type="EMBL" id="PSW21706.1"/>
    </source>
</evidence>
<organism evidence="2 3">
    <name type="scientific">Photobacterium sanctipauli</name>
    <dbReference type="NCBI Taxonomy" id="1342794"/>
    <lineage>
        <taxon>Bacteria</taxon>
        <taxon>Pseudomonadati</taxon>
        <taxon>Pseudomonadota</taxon>
        <taxon>Gammaproteobacteria</taxon>
        <taxon>Vibrionales</taxon>
        <taxon>Vibrionaceae</taxon>
        <taxon>Photobacterium</taxon>
    </lineage>
</organism>
<feature type="compositionally biased region" description="Basic and acidic residues" evidence="1">
    <location>
        <begin position="52"/>
        <end position="62"/>
    </location>
</feature>
<proteinExistence type="predicted"/>